<dbReference type="GeneTree" id="ENSGT00940000154091"/>
<proteinExistence type="predicted"/>
<keyword evidence="1" id="KW-0732">Signal</keyword>
<feature type="repeat" description="CSPG" evidence="5">
    <location>
        <begin position="538"/>
        <end position="632"/>
    </location>
</feature>
<feature type="domain" description="Laminin G" evidence="6">
    <location>
        <begin position="189"/>
        <end position="368"/>
    </location>
</feature>
<sequence length="2097" mass="235120">MCPIIFSTASSYSASFYGNSFLFERLSDNSADTTLSLQFQTRALNGVILIAAGQTDYLIVCLRKGRLEIRIKTGQKEEIFWTPAGVKYNNLLWHEVQLIRVDKTINVDVNRKNVLTKSLSLNNTEDYLNIDLGVFLGGYDSNIGAALVPEQPFFRGCILSALYNGVDVLDPIMNVHNRCSKIFRARPNEPLSFTSSNAFLSLPQWTRSNKAMFECQIKTRGKHGLILFNSGSEEHEFVGIEMSNGRIGVSLNTGEGVFGLQSNQFVNDGKWHRLRLKITLSLIEIRVDTNRTKILLGQEHSSTDNLLNMMGLNGPLYIAGVDSVIKHRALFTGMNLASFPGCIKSVRVNMMRKTAKDYLTTNAVSVGCSLNSSLLYTQPELPAIPTFVIVPSPSKPEHKQKTLGIDRLYQSICYKQTIHNMSLFEGGTSNISQDLIQLQLLSNSNKRIRNNNVFNFLTFNLTVPPHHGKLFKHGNILQPGNAIPMQDIQEGSVVYVHDGSETLLDHFNFTVGTVGLNTTLKNSTQYSLYIEIQPVNDAPVLTIPPDYTFTPIKHSKTPLPGAILKATDHDSKPADIIYHMVVIGSGLYIENRMSTGRPIEQFTQQDLDQGQIYFVHAGGPDRIRLLIQVSNKNSTFLLSTTTSVLRVSARPLTISVFRNTGIALVEGESKVLTLSHLNVSTNAGKSEVEINYNIVTSPTYGQIQILSGDKTDDLTHLVWNFASHFTQSDLKSSRVRYLNVEFPNTDMTDTLDRFLYTVSAAGVTSDTKVFNITLIKVVVTITTTAVVIDEGNTGFLLTTNLLNVSLSGIHDVSNEEIQFVLQNTGLTLSYGDYFTLGEVTQGQLHYELYSRHINSQEHLFDHFELHAIVRGRYNSLPITFNITYIPDTKSVKITSNVLQIDEGGEQTINRDLLFAETLLHHQFAFVVYQGPTHGSLLLNSPSSLRINVTSFTTRDIIDRRLKYRHDGSEFASDFFHFTVQPFFDGELPEKLRNEVFNISISLINDNSPVRMINKPFDILRHFERLITSYDIWYHDPDLTDNDLDLKYVRRGISNGDIVNATSRKKIFEFTQRDIVSNQVLFRHRGRDFGRFVFWVKDGKHFATGLFVVIASPAFVHITNNTQLLAKKSENTTVSSVNINTRNNVDSQPSHIIYRITEAAKHGKIIVTTPGMSTNTFTQHDINEGKVIYAHDGSSNGKDRFGFSVQVGAATTNGNVAIRIFTASQQRPPVIKKNEVLIVEEGGVVQIKRSDLRAAHSAVRTKELIFQVTSSPVVGILVVNQNNNNLTLNASIENYLGFSQWDINHGFVRYQQNKNISYQENPMDRIIFTVTNGILSLTNVVMSIDIIPYAIPLRSGNFSVDEGMSGILIEDYLSVDNQHFISNDINIDVVMQPMHGQLESTRNAGIALQQFSLRLVVAEFVYYVHDGSDTILDKYQLQASLSDGTRKSHVVTTYISIIPDNDQTPWVVNNTGMQVWVNSTSLLTNNHLAALDLDTPSAYLFYNILPPHNGYLSLITKPYQPVVNFTQAHIDNEQLYFVHTGAYTGGFTFQVNDGLNYDVKHIFVIQAQPLVISITGELKMQIFPNTTSEVSSSVLHGLTNDNSNDRMVTFNITRLPNMGRILKVINHMQNTTVEVTTFTQQDINMNLIMYQQTTTLNTWSVVDTVEIKASSQPARNIKNIELLFNISYDAYQLANMKSPIQINKGASVLEGGHVDLTSHNLDARNLFNQINNKKNQYKLRYKVLSLPMYGTINVNNERITEVNISFTHEDLSKHVVTYSHDDSEHFHDKFSFTAYLLKSGKHCGIQLYDEFNIAIMPVNDNPPEIITKAPFMQVVQGFVKALGRDNLVAKDIDNPPSDITYVIIRPPTYGQVMYVGDTATTNIDSFTQDDVNHGRILFKGHDGVLTDAFYFSLSDGFHRPSYTLFRIKIVPVVINMSISTLMLEQGTLNAPITSQIINATTNGDFEFVQFVVVEPPQSGVLMMDNHEITEFKMSNISTAHVMFFMNDVSYEKDDMIIMMIYNNSRISSLNVSCTLSIVVTPLVTMVTAGDNKVITLDVLDASQLANTTHSLPFYEVTQPPRFSTIDVNVVNQYTSYGG</sequence>
<dbReference type="Gene3D" id="2.60.120.200">
    <property type="match status" value="2"/>
</dbReference>
<dbReference type="Ensembl" id="ENSCINT00000025243.2">
    <property type="protein sequence ID" value="ENSCINP00000024997.2"/>
    <property type="gene ID" value="ENSCING00000013662.2"/>
</dbReference>
<dbReference type="InterPro" id="IPR039005">
    <property type="entry name" value="CSPG_rpt"/>
</dbReference>
<reference evidence="7" key="3">
    <citation type="submission" date="2025-08" db="UniProtKB">
        <authorList>
            <consortium name="Ensembl"/>
        </authorList>
    </citation>
    <scope>IDENTIFICATION</scope>
</reference>
<evidence type="ECO:0000256" key="1">
    <source>
        <dbReference type="ARBA" id="ARBA00022729"/>
    </source>
</evidence>
<feature type="repeat" description="CSPG" evidence="5">
    <location>
        <begin position="653"/>
        <end position="759"/>
    </location>
</feature>
<name>F6TNP4_CIOIN</name>
<dbReference type="Pfam" id="PF02210">
    <property type="entry name" value="Laminin_G_2"/>
    <property type="match status" value="2"/>
</dbReference>
<evidence type="ECO:0000256" key="4">
    <source>
        <dbReference type="PROSITE-ProRule" id="PRU00122"/>
    </source>
</evidence>
<feature type="domain" description="Laminin G" evidence="6">
    <location>
        <begin position="13"/>
        <end position="179"/>
    </location>
</feature>
<dbReference type="PANTHER" id="PTHR45739:SF12">
    <property type="entry name" value="CHONDROITIN SULFATE PROTEOGLYCAN 4-LIKE ISOFORM X2"/>
    <property type="match status" value="1"/>
</dbReference>
<protein>
    <recommendedName>
        <fullName evidence="6">Laminin G domain-containing protein</fullName>
    </recommendedName>
</protein>
<reference evidence="7" key="4">
    <citation type="submission" date="2025-09" db="UniProtKB">
        <authorList>
            <consortium name="Ensembl"/>
        </authorList>
    </citation>
    <scope>IDENTIFICATION</scope>
</reference>
<evidence type="ECO:0000256" key="3">
    <source>
        <dbReference type="ARBA" id="ARBA00023180"/>
    </source>
</evidence>
<dbReference type="Pfam" id="PF16184">
    <property type="entry name" value="Cadherin_3"/>
    <property type="match status" value="12"/>
</dbReference>
<dbReference type="InterPro" id="IPR013320">
    <property type="entry name" value="ConA-like_dom_sf"/>
</dbReference>
<feature type="repeat" description="CSPG" evidence="5">
    <location>
        <begin position="1348"/>
        <end position="1439"/>
    </location>
</feature>
<evidence type="ECO:0000313" key="8">
    <source>
        <dbReference type="Proteomes" id="UP000008144"/>
    </source>
</evidence>
<dbReference type="OMA" id="QCKVIPL"/>
<dbReference type="HOGENOM" id="CLU_000473_1_0_1"/>
<dbReference type="InParanoid" id="F6TNP4"/>
<accession>F6TNP4</accession>
<feature type="repeat" description="CSPG" evidence="5">
    <location>
        <begin position="1114"/>
        <end position="1205"/>
    </location>
</feature>
<dbReference type="PANTHER" id="PTHR45739">
    <property type="entry name" value="MATRIX PROTEIN, PUTATIVE-RELATED"/>
    <property type="match status" value="1"/>
</dbReference>
<comment type="caution">
    <text evidence="4">Lacks conserved residue(s) required for the propagation of feature annotation.</text>
</comment>
<evidence type="ECO:0000256" key="2">
    <source>
        <dbReference type="ARBA" id="ARBA00022737"/>
    </source>
</evidence>
<dbReference type="PROSITE" id="PS50025">
    <property type="entry name" value="LAM_G_DOMAIN"/>
    <property type="match status" value="2"/>
</dbReference>
<evidence type="ECO:0000259" key="6">
    <source>
        <dbReference type="PROSITE" id="PS50025"/>
    </source>
</evidence>
<dbReference type="STRING" id="7719.ENSCINP00000024997"/>
<feature type="repeat" description="CSPG" evidence="5">
    <location>
        <begin position="889"/>
        <end position="980"/>
    </location>
</feature>
<dbReference type="InterPro" id="IPR051561">
    <property type="entry name" value="FRAS1_ECM"/>
</dbReference>
<dbReference type="PROSITE" id="PS51854">
    <property type="entry name" value="CSPG"/>
    <property type="match status" value="11"/>
</dbReference>
<feature type="repeat" description="CSPG" evidence="5">
    <location>
        <begin position="1463"/>
        <end position="1553"/>
    </location>
</feature>
<evidence type="ECO:0000256" key="5">
    <source>
        <dbReference type="PROSITE-ProRule" id="PRU01201"/>
    </source>
</evidence>
<dbReference type="SMART" id="SM00282">
    <property type="entry name" value="LamG"/>
    <property type="match status" value="2"/>
</dbReference>
<dbReference type="CDD" id="cd00110">
    <property type="entry name" value="LamG"/>
    <property type="match status" value="2"/>
</dbReference>
<dbReference type="Proteomes" id="UP000008144">
    <property type="component" value="Chromosome 4"/>
</dbReference>
<keyword evidence="8" id="KW-1185">Reference proteome</keyword>
<feature type="repeat" description="CSPG" evidence="5">
    <location>
        <begin position="1696"/>
        <end position="1794"/>
    </location>
</feature>
<reference evidence="7" key="2">
    <citation type="journal article" date="2008" name="Genome Biol.">
        <title>Improved genome assembly and evidence-based global gene model set for the chordate Ciona intestinalis: new insight into intron and operon populations.</title>
        <authorList>
            <person name="Satou Y."/>
            <person name="Mineta K."/>
            <person name="Ogasawara M."/>
            <person name="Sasakura Y."/>
            <person name="Shoguchi E."/>
            <person name="Ueno K."/>
            <person name="Yamada L."/>
            <person name="Matsumoto J."/>
            <person name="Wasserscheid J."/>
            <person name="Dewar K."/>
            <person name="Wiley G.B."/>
            <person name="Macmil S.L."/>
            <person name="Roe B.A."/>
            <person name="Zeller R.W."/>
            <person name="Hastings K.E."/>
            <person name="Lemaire P."/>
            <person name="Lindquist E."/>
            <person name="Endo T."/>
            <person name="Hotta K."/>
            <person name="Inaba K."/>
        </authorList>
    </citation>
    <scope>NUCLEOTIDE SEQUENCE [LARGE SCALE GENOMIC DNA]</scope>
    <source>
        <strain evidence="7">wild type</strain>
    </source>
</reference>
<keyword evidence="3" id="KW-0325">Glycoprotein</keyword>
<evidence type="ECO:0000313" key="7">
    <source>
        <dbReference type="Ensembl" id="ENSCINP00000024997.2"/>
    </source>
</evidence>
<dbReference type="InterPro" id="IPR001791">
    <property type="entry name" value="Laminin_G"/>
</dbReference>
<feature type="repeat" description="CSPG" evidence="5">
    <location>
        <begin position="412"/>
        <end position="512"/>
    </location>
</feature>
<keyword evidence="2" id="KW-0677">Repeat</keyword>
<dbReference type="SUPFAM" id="SSF49899">
    <property type="entry name" value="Concanavalin A-like lectins/glucanases"/>
    <property type="match status" value="2"/>
</dbReference>
<dbReference type="EMBL" id="EAAA01001854">
    <property type="status" value="NOT_ANNOTATED_CDS"/>
    <property type="molecule type" value="Genomic_DNA"/>
</dbReference>
<feature type="repeat" description="CSPG" evidence="5">
    <location>
        <begin position="1568"/>
        <end position="1669"/>
    </location>
</feature>
<feature type="repeat" description="CSPG" evidence="5">
    <location>
        <begin position="1227"/>
        <end position="1330"/>
    </location>
</feature>
<organism evidence="7 8">
    <name type="scientific">Ciona intestinalis</name>
    <name type="common">Transparent sea squirt</name>
    <name type="synonym">Ascidia intestinalis</name>
    <dbReference type="NCBI Taxonomy" id="7719"/>
    <lineage>
        <taxon>Eukaryota</taxon>
        <taxon>Metazoa</taxon>
        <taxon>Chordata</taxon>
        <taxon>Tunicata</taxon>
        <taxon>Ascidiacea</taxon>
        <taxon>Phlebobranchia</taxon>
        <taxon>Cionidae</taxon>
        <taxon>Ciona</taxon>
    </lineage>
</organism>
<feature type="repeat" description="CSPG" evidence="5">
    <location>
        <begin position="1821"/>
        <end position="1915"/>
    </location>
</feature>
<reference evidence="8" key="1">
    <citation type="journal article" date="2002" name="Science">
        <title>The draft genome of Ciona intestinalis: insights into chordate and vertebrate origins.</title>
        <authorList>
            <person name="Dehal P."/>
            <person name="Satou Y."/>
            <person name="Campbell R.K."/>
            <person name="Chapman J."/>
            <person name="Degnan B."/>
            <person name="De Tomaso A."/>
            <person name="Davidson B."/>
            <person name="Di Gregorio A."/>
            <person name="Gelpke M."/>
            <person name="Goodstein D.M."/>
            <person name="Harafuji N."/>
            <person name="Hastings K.E."/>
            <person name="Ho I."/>
            <person name="Hotta K."/>
            <person name="Huang W."/>
            <person name="Kawashima T."/>
            <person name="Lemaire P."/>
            <person name="Martinez D."/>
            <person name="Meinertzhagen I.A."/>
            <person name="Necula S."/>
            <person name="Nonaka M."/>
            <person name="Putnam N."/>
            <person name="Rash S."/>
            <person name="Saiga H."/>
            <person name="Satake M."/>
            <person name="Terry A."/>
            <person name="Yamada L."/>
            <person name="Wang H.G."/>
            <person name="Awazu S."/>
            <person name="Azumi K."/>
            <person name="Boore J."/>
            <person name="Branno M."/>
            <person name="Chin-Bow S."/>
            <person name="DeSantis R."/>
            <person name="Doyle S."/>
            <person name="Francino P."/>
            <person name="Keys D.N."/>
            <person name="Haga S."/>
            <person name="Hayashi H."/>
            <person name="Hino K."/>
            <person name="Imai K.S."/>
            <person name="Inaba K."/>
            <person name="Kano S."/>
            <person name="Kobayashi K."/>
            <person name="Kobayashi M."/>
            <person name="Lee B.I."/>
            <person name="Makabe K.W."/>
            <person name="Manohar C."/>
            <person name="Matassi G."/>
            <person name="Medina M."/>
            <person name="Mochizuki Y."/>
            <person name="Mount S."/>
            <person name="Morishita T."/>
            <person name="Miura S."/>
            <person name="Nakayama A."/>
            <person name="Nishizaka S."/>
            <person name="Nomoto H."/>
            <person name="Ohta F."/>
            <person name="Oishi K."/>
            <person name="Rigoutsos I."/>
            <person name="Sano M."/>
            <person name="Sasaki A."/>
            <person name="Sasakura Y."/>
            <person name="Shoguchi E."/>
            <person name="Shin-i T."/>
            <person name="Spagnuolo A."/>
            <person name="Stainier D."/>
            <person name="Suzuki M.M."/>
            <person name="Tassy O."/>
            <person name="Takatori N."/>
            <person name="Tokuoka M."/>
            <person name="Yagi K."/>
            <person name="Yoshizaki F."/>
            <person name="Wada S."/>
            <person name="Zhang C."/>
            <person name="Hyatt P.D."/>
            <person name="Larimer F."/>
            <person name="Detter C."/>
            <person name="Doggett N."/>
            <person name="Glavina T."/>
            <person name="Hawkins T."/>
            <person name="Richardson P."/>
            <person name="Lucas S."/>
            <person name="Kohara Y."/>
            <person name="Levine M."/>
            <person name="Satoh N."/>
            <person name="Rokhsar D.S."/>
        </authorList>
    </citation>
    <scope>NUCLEOTIDE SEQUENCE [LARGE SCALE GENOMIC DNA]</scope>
</reference>